<feature type="compositionally biased region" description="Basic residues" evidence="1">
    <location>
        <begin position="1"/>
        <end position="16"/>
    </location>
</feature>
<evidence type="ECO:0000256" key="2">
    <source>
        <dbReference type="SAM" id="Phobius"/>
    </source>
</evidence>
<dbReference type="SUPFAM" id="SSF110997">
    <property type="entry name" value="Sporulation related repeat"/>
    <property type="match status" value="1"/>
</dbReference>
<keyword evidence="2" id="KW-0472">Membrane</keyword>
<keyword evidence="5" id="KW-1185">Reference proteome</keyword>
<accession>A0A0F6RB82</accession>
<dbReference type="AlphaFoldDB" id="A0A0F6RB82"/>
<evidence type="ECO:0000259" key="3">
    <source>
        <dbReference type="PROSITE" id="PS51724"/>
    </source>
</evidence>
<dbReference type="PANTHER" id="PTHR38687:SF2">
    <property type="entry name" value="CELL DIVISION PROTEIN FTSN"/>
    <property type="match status" value="1"/>
</dbReference>
<feature type="region of interest" description="Disordered" evidence="1">
    <location>
        <begin position="1"/>
        <end position="25"/>
    </location>
</feature>
<proteinExistence type="predicted"/>
<dbReference type="RefSeq" id="WP_046560528.1">
    <property type="nucleotide sequence ID" value="NZ_CP010975.1"/>
</dbReference>
<dbReference type="Proteomes" id="UP000034071">
    <property type="component" value="Chromosome"/>
</dbReference>
<gene>
    <name evidence="4" type="ORF">TQ33_0341</name>
</gene>
<organism evidence="4 5">
    <name type="scientific">Kangiella geojedonensis</name>
    <dbReference type="NCBI Taxonomy" id="914150"/>
    <lineage>
        <taxon>Bacteria</taxon>
        <taxon>Pseudomonadati</taxon>
        <taxon>Pseudomonadota</taxon>
        <taxon>Gammaproteobacteria</taxon>
        <taxon>Kangiellales</taxon>
        <taxon>Kangiellaceae</taxon>
        <taxon>Kangiella</taxon>
    </lineage>
</organism>
<protein>
    <submittedName>
        <fullName evidence="4">Sporulation domain protein</fullName>
    </submittedName>
</protein>
<dbReference type="InterPro" id="IPR007730">
    <property type="entry name" value="SPOR-like_dom"/>
</dbReference>
<dbReference type="KEGG" id="kge:TQ33_0341"/>
<feature type="compositionally biased region" description="Low complexity" evidence="1">
    <location>
        <begin position="78"/>
        <end position="88"/>
    </location>
</feature>
<dbReference type="InterPro" id="IPR052521">
    <property type="entry name" value="Cell_div_SPOR-domain"/>
</dbReference>
<name>A0A0F6RB82_9GAMM</name>
<dbReference type="PROSITE" id="PS51724">
    <property type="entry name" value="SPOR"/>
    <property type="match status" value="1"/>
</dbReference>
<dbReference type="OrthoDB" id="8558195at2"/>
<dbReference type="Pfam" id="PF05036">
    <property type="entry name" value="SPOR"/>
    <property type="match status" value="1"/>
</dbReference>
<feature type="compositionally biased region" description="Polar residues" evidence="1">
    <location>
        <begin position="89"/>
        <end position="100"/>
    </location>
</feature>
<dbReference type="STRING" id="914150.TQ33_0341"/>
<evidence type="ECO:0000313" key="4">
    <source>
        <dbReference type="EMBL" id="AKE51328.1"/>
    </source>
</evidence>
<dbReference type="EMBL" id="CP010975">
    <property type="protein sequence ID" value="AKE51328.1"/>
    <property type="molecule type" value="Genomic_DNA"/>
</dbReference>
<keyword evidence="2" id="KW-1133">Transmembrane helix</keyword>
<feature type="region of interest" description="Disordered" evidence="1">
    <location>
        <begin position="68"/>
        <end position="105"/>
    </location>
</feature>
<dbReference type="GO" id="GO:0042834">
    <property type="term" value="F:peptidoglycan binding"/>
    <property type="evidence" value="ECO:0007669"/>
    <property type="project" value="InterPro"/>
</dbReference>
<reference evidence="4 5" key="1">
    <citation type="submission" date="2015-02" db="EMBL/GenBank/DDBJ databases">
        <title>Complete genome sequence of Kangiella geojedonensis strain YCS-5T.</title>
        <authorList>
            <person name="Kim K.M."/>
        </authorList>
    </citation>
    <scope>NUCLEOTIDE SEQUENCE [LARGE SCALE GENOMIC DNA]</scope>
    <source>
        <strain evidence="4 5">YCS-5</strain>
    </source>
</reference>
<keyword evidence="2" id="KW-0812">Transmembrane</keyword>
<dbReference type="HOGENOM" id="CLU_058902_1_0_6"/>
<evidence type="ECO:0000313" key="5">
    <source>
        <dbReference type="Proteomes" id="UP000034071"/>
    </source>
</evidence>
<feature type="domain" description="SPOR" evidence="3">
    <location>
        <begin position="123"/>
        <end position="196"/>
    </location>
</feature>
<sequence>MTKDYAKRKRPKRKNNTRTPKNTASRKPLSPILVFIGGILITLLVVFLWAVIKKPDVLKELVTTEEISTKKTTEAGTSEQSNSSQQQNTKPKVSDSNDGTEFTYHETLTNKKVDVEVTKPEVTNSNKSYIMQCGAFKQLADAERMKAELAFIGFQATILSKGEWHRVRLGPYQSKRNAESDRHKLQNNNYQTCQIW</sequence>
<dbReference type="PANTHER" id="PTHR38687">
    <property type="entry name" value="CELL DIVISION PROTEIN DEDD-RELATED"/>
    <property type="match status" value="1"/>
</dbReference>
<evidence type="ECO:0000256" key="1">
    <source>
        <dbReference type="SAM" id="MobiDB-lite"/>
    </source>
</evidence>
<dbReference type="Gene3D" id="3.30.70.1070">
    <property type="entry name" value="Sporulation related repeat"/>
    <property type="match status" value="1"/>
</dbReference>
<feature type="transmembrane region" description="Helical" evidence="2">
    <location>
        <begin position="32"/>
        <end position="52"/>
    </location>
</feature>
<dbReference type="InterPro" id="IPR036680">
    <property type="entry name" value="SPOR-like_sf"/>
</dbReference>